<dbReference type="Gene3D" id="3.30.160.60">
    <property type="entry name" value="Classic Zinc Finger"/>
    <property type="match status" value="2"/>
</dbReference>
<name>A0AAN9AC43_HALRR</name>
<dbReference type="PROSITE" id="PS00028">
    <property type="entry name" value="ZINC_FINGER_C2H2_1"/>
    <property type="match status" value="2"/>
</dbReference>
<dbReference type="PANTHER" id="PTHR23057:SF0">
    <property type="entry name" value="JUXTAPOSED WITH ANOTHER ZINC FINGER PROTEIN 1"/>
    <property type="match status" value="1"/>
</dbReference>
<dbReference type="InterPro" id="IPR051580">
    <property type="entry name" value="ZnF-Chromatin_assoc"/>
</dbReference>
<evidence type="ECO:0000256" key="4">
    <source>
        <dbReference type="ARBA" id="ARBA00022833"/>
    </source>
</evidence>
<dbReference type="AlphaFoldDB" id="A0AAN9AC43"/>
<comment type="caution">
    <text evidence="8">The sequence shown here is derived from an EMBL/GenBank/DDBJ whole genome shotgun (WGS) entry which is preliminary data.</text>
</comment>
<sequence length="537" mass="56785">MPFQQLIMGMMAVFLLNPCKFQGCDLSFPTLLELIQHIEDIHIDPVTEAAQERQKPHYLPLSSVLRFFGPSISRTLPRKHPLNGRPSGGPPAKVAKLSNPKTVSPPPIVTTSSNGGNTLHLSSLLVSSAKSVGTSSVGGSSVGTPSSTRESTPVSAISNSPPASDCEENLLSENEDSNDSWTTQDEIPAEFIIKAASKGHTAGHGDEKPFVCPVIGCKKRYKNVNGIKYHARNAHKKDSKVRKPYRCYCGKSYITNQGLKNHCSHSHKNESMTMVTTNTGEILHVPSTQISSSDTTTLHVDNGIDPTSVLQKSRMCLGEGILQVSGTSLSSAGTGQVAVTGQFIKGGSNVPKGSTSISSVNLSGLVAAGGGKIAFKALSNGQLLLSQPLDSKLTSLVKAESRLDGSGDENKGHILQLKTDGYQQLELKKLALPLTAKSNHHQLAVTTSTISLAVPANSFSALKNPKKTVASPAFIARALKTQLATNPLNIATSLEPIDNSTDDTRLSGQGVILGVTMEEGTLIEDGDGTLSELSVID</sequence>
<feature type="compositionally biased region" description="Acidic residues" evidence="6">
    <location>
        <begin position="165"/>
        <end position="178"/>
    </location>
</feature>
<dbReference type="PANTHER" id="PTHR23057">
    <property type="entry name" value="JUXTAPOSED WITH ANOTHER ZINC FINGER PROTEIN 1"/>
    <property type="match status" value="1"/>
</dbReference>
<evidence type="ECO:0000256" key="5">
    <source>
        <dbReference type="PROSITE-ProRule" id="PRU00042"/>
    </source>
</evidence>
<evidence type="ECO:0000313" key="9">
    <source>
        <dbReference type="Proteomes" id="UP001381693"/>
    </source>
</evidence>
<dbReference type="Proteomes" id="UP001381693">
    <property type="component" value="Unassembled WGS sequence"/>
</dbReference>
<dbReference type="InterPro" id="IPR036236">
    <property type="entry name" value="Znf_C2H2_sf"/>
</dbReference>
<evidence type="ECO:0000259" key="7">
    <source>
        <dbReference type="PROSITE" id="PS50157"/>
    </source>
</evidence>
<evidence type="ECO:0000256" key="1">
    <source>
        <dbReference type="ARBA" id="ARBA00022723"/>
    </source>
</evidence>
<feature type="region of interest" description="Disordered" evidence="6">
    <location>
        <begin position="134"/>
        <end position="182"/>
    </location>
</feature>
<feature type="region of interest" description="Disordered" evidence="6">
    <location>
        <begin position="75"/>
        <end position="115"/>
    </location>
</feature>
<feature type="compositionally biased region" description="Low complexity" evidence="6">
    <location>
        <begin position="134"/>
        <end position="148"/>
    </location>
</feature>
<keyword evidence="2" id="KW-0677">Repeat</keyword>
<protein>
    <submittedName>
        <fullName evidence="8">Juxtaposed with another zinc finger protein 1</fullName>
    </submittedName>
</protein>
<accession>A0AAN9AC43</accession>
<dbReference type="InterPro" id="IPR013087">
    <property type="entry name" value="Znf_C2H2_type"/>
</dbReference>
<organism evidence="8 9">
    <name type="scientific">Halocaridina rubra</name>
    <name type="common">Hawaiian red shrimp</name>
    <dbReference type="NCBI Taxonomy" id="373956"/>
    <lineage>
        <taxon>Eukaryota</taxon>
        <taxon>Metazoa</taxon>
        <taxon>Ecdysozoa</taxon>
        <taxon>Arthropoda</taxon>
        <taxon>Crustacea</taxon>
        <taxon>Multicrustacea</taxon>
        <taxon>Malacostraca</taxon>
        <taxon>Eumalacostraca</taxon>
        <taxon>Eucarida</taxon>
        <taxon>Decapoda</taxon>
        <taxon>Pleocyemata</taxon>
        <taxon>Caridea</taxon>
        <taxon>Atyoidea</taxon>
        <taxon>Atyidae</taxon>
        <taxon>Halocaridina</taxon>
    </lineage>
</organism>
<gene>
    <name evidence="8" type="primary">JAZF1</name>
    <name evidence="8" type="ORF">SK128_026656</name>
</gene>
<keyword evidence="9" id="KW-1185">Reference proteome</keyword>
<dbReference type="SUPFAM" id="SSF57667">
    <property type="entry name" value="beta-beta-alpha zinc fingers"/>
    <property type="match status" value="2"/>
</dbReference>
<dbReference type="SMART" id="SM00355">
    <property type="entry name" value="ZnF_C2H2"/>
    <property type="match status" value="3"/>
</dbReference>
<dbReference type="GO" id="GO:0008270">
    <property type="term" value="F:zinc ion binding"/>
    <property type="evidence" value="ECO:0007669"/>
    <property type="project" value="UniProtKB-KW"/>
</dbReference>
<dbReference type="GO" id="GO:0005634">
    <property type="term" value="C:nucleus"/>
    <property type="evidence" value="ECO:0007669"/>
    <property type="project" value="TreeGrafter"/>
</dbReference>
<keyword evidence="4" id="KW-0862">Zinc</keyword>
<feature type="compositionally biased region" description="Polar residues" evidence="6">
    <location>
        <begin position="149"/>
        <end position="162"/>
    </location>
</feature>
<evidence type="ECO:0000256" key="3">
    <source>
        <dbReference type="ARBA" id="ARBA00022771"/>
    </source>
</evidence>
<evidence type="ECO:0000313" key="8">
    <source>
        <dbReference type="EMBL" id="KAK7082868.1"/>
    </source>
</evidence>
<keyword evidence="1" id="KW-0479">Metal-binding</keyword>
<dbReference type="PROSITE" id="PS50157">
    <property type="entry name" value="ZINC_FINGER_C2H2_2"/>
    <property type="match status" value="1"/>
</dbReference>
<reference evidence="8 9" key="1">
    <citation type="submission" date="2023-11" db="EMBL/GenBank/DDBJ databases">
        <title>Halocaridina rubra genome assembly.</title>
        <authorList>
            <person name="Smith C."/>
        </authorList>
    </citation>
    <scope>NUCLEOTIDE SEQUENCE [LARGE SCALE GENOMIC DNA]</scope>
    <source>
        <strain evidence="8">EP-1</strain>
        <tissue evidence="8">Whole</tissue>
    </source>
</reference>
<feature type="domain" description="C2H2-type" evidence="7">
    <location>
        <begin position="210"/>
        <end position="240"/>
    </location>
</feature>
<proteinExistence type="predicted"/>
<evidence type="ECO:0000256" key="6">
    <source>
        <dbReference type="SAM" id="MobiDB-lite"/>
    </source>
</evidence>
<dbReference type="EMBL" id="JAXCGZ010003866">
    <property type="protein sequence ID" value="KAK7082868.1"/>
    <property type="molecule type" value="Genomic_DNA"/>
</dbReference>
<evidence type="ECO:0000256" key="2">
    <source>
        <dbReference type="ARBA" id="ARBA00022737"/>
    </source>
</evidence>
<keyword evidence="3 5" id="KW-0863">Zinc-finger</keyword>